<gene>
    <name evidence="2" type="ORF">QGN29_01055</name>
</gene>
<protein>
    <submittedName>
        <fullName evidence="2">Glyoxalase superfamily protein</fullName>
    </submittedName>
</protein>
<dbReference type="InterPro" id="IPR045517">
    <property type="entry name" value="Glyoxalase_8"/>
</dbReference>
<dbReference type="KEGG" id="tmk:QGN29_01055"/>
<evidence type="ECO:0000313" key="2">
    <source>
        <dbReference type="EMBL" id="WND02951.1"/>
    </source>
</evidence>
<evidence type="ECO:0000259" key="1">
    <source>
        <dbReference type="Pfam" id="PF20066"/>
    </source>
</evidence>
<keyword evidence="3" id="KW-1185">Reference proteome</keyword>
<feature type="domain" description="Glyoxalase-related protein" evidence="1">
    <location>
        <begin position="4"/>
        <end position="140"/>
    </location>
</feature>
<sequence>MSTYTLHSFKAQAKALRQKLIITNPDITHSQCLELIAHENGYKDWNGLSAFCQRQDSCPVFSEGSRVSGDYLSQAFTGTIIAMNEMAHNHYKITLLFDESVDVVQFDSFSSHRQRVTALVTKDGVGIEHTSDKIPHLIIRRVEAPKA</sequence>
<dbReference type="Proteomes" id="UP001268683">
    <property type="component" value="Chromosome"/>
</dbReference>
<dbReference type="AlphaFoldDB" id="A0AA52EJ27"/>
<accession>A0AA52EJ27</accession>
<evidence type="ECO:0000313" key="3">
    <source>
        <dbReference type="Proteomes" id="UP001268683"/>
    </source>
</evidence>
<proteinExistence type="predicted"/>
<name>A0AA52EJ27_9PROT</name>
<reference evidence="2" key="1">
    <citation type="submission" date="2023-04" db="EMBL/GenBank/DDBJ databases">
        <title>Complete genome sequence of Temperatibacter marinus.</title>
        <authorList>
            <person name="Rong J.-C."/>
            <person name="Yi M.-L."/>
            <person name="Zhao Q."/>
        </authorList>
    </citation>
    <scope>NUCLEOTIDE SEQUENCE</scope>
    <source>
        <strain evidence="2">NBRC 110045</strain>
    </source>
</reference>
<dbReference type="Pfam" id="PF20066">
    <property type="entry name" value="Glyoxalase_8"/>
    <property type="match status" value="1"/>
</dbReference>
<dbReference type="RefSeq" id="WP_310798794.1">
    <property type="nucleotide sequence ID" value="NZ_CP123872.1"/>
</dbReference>
<dbReference type="EMBL" id="CP123872">
    <property type="protein sequence ID" value="WND02951.1"/>
    <property type="molecule type" value="Genomic_DNA"/>
</dbReference>
<organism evidence="2 3">
    <name type="scientific">Temperatibacter marinus</name>
    <dbReference type="NCBI Taxonomy" id="1456591"/>
    <lineage>
        <taxon>Bacteria</taxon>
        <taxon>Pseudomonadati</taxon>
        <taxon>Pseudomonadota</taxon>
        <taxon>Alphaproteobacteria</taxon>
        <taxon>Kordiimonadales</taxon>
        <taxon>Temperatibacteraceae</taxon>
        <taxon>Temperatibacter</taxon>
    </lineage>
</organism>